<proteinExistence type="predicted"/>
<protein>
    <submittedName>
        <fullName evidence="5">LuxR family transcriptional regulator</fullName>
    </submittedName>
</protein>
<organism evidence="5 6">
    <name type="scientific">Rhizobium altiplani</name>
    <dbReference type="NCBI Taxonomy" id="1864509"/>
    <lineage>
        <taxon>Bacteria</taxon>
        <taxon>Pseudomonadati</taxon>
        <taxon>Pseudomonadota</taxon>
        <taxon>Alphaproteobacteria</taxon>
        <taxon>Hyphomicrobiales</taxon>
        <taxon>Rhizobiaceae</taxon>
        <taxon>Rhizobium/Agrobacterium group</taxon>
        <taxon>Rhizobium</taxon>
    </lineage>
</organism>
<sequence length="246" mass="28248">MSIHSLIQLLVVLEECRRPEGVVGELEHVIHAYGFQYYGLLRHLKATEDPISLMFAGHWPEKWPQIYLSKKYVLSDPTVRYLAYAQRPFRWRDSLAAFRKDPHHRRMEQMMADAHSHGLKDGYIFPIQGRNGILGNMSVGGTPVDLSPVEISLFDAIARKAFWRPLELKGEADALEEVSGIDTRLTRREMEILQYLAEGMTSVEIGKRLKISNHTVDWYMNGLQDKLKAKNRQHAVAVAFRHGLIT</sequence>
<dbReference type="GO" id="GO:0006355">
    <property type="term" value="P:regulation of DNA-templated transcription"/>
    <property type="evidence" value="ECO:0007669"/>
    <property type="project" value="InterPro"/>
</dbReference>
<dbReference type="InterPro" id="IPR000792">
    <property type="entry name" value="Tscrpt_reg_LuxR_C"/>
</dbReference>
<evidence type="ECO:0000256" key="3">
    <source>
        <dbReference type="ARBA" id="ARBA00023163"/>
    </source>
</evidence>
<dbReference type="Gene3D" id="1.10.10.10">
    <property type="entry name" value="Winged helix-like DNA-binding domain superfamily/Winged helix DNA-binding domain"/>
    <property type="match status" value="1"/>
</dbReference>
<keyword evidence="6" id="KW-1185">Reference proteome</keyword>
<dbReference type="PANTHER" id="PTHR44688:SF25">
    <property type="entry name" value="HTH LUXR-TYPE DOMAIN-CONTAINING PROTEIN"/>
    <property type="match status" value="1"/>
</dbReference>
<evidence type="ECO:0000259" key="4">
    <source>
        <dbReference type="PROSITE" id="PS50043"/>
    </source>
</evidence>
<evidence type="ECO:0000313" key="6">
    <source>
        <dbReference type="Proteomes" id="UP000068164"/>
    </source>
</evidence>
<accession>A0A109J874</accession>
<dbReference type="Pfam" id="PF03472">
    <property type="entry name" value="Autoind_bind"/>
    <property type="match status" value="1"/>
</dbReference>
<dbReference type="AlphaFoldDB" id="A0A109J874"/>
<dbReference type="SUPFAM" id="SSF75516">
    <property type="entry name" value="Pheromone-binding domain of LuxR-like quorum-sensing transcription factors"/>
    <property type="match status" value="1"/>
</dbReference>
<dbReference type="InterPro" id="IPR016032">
    <property type="entry name" value="Sig_transdc_resp-reg_C-effctor"/>
</dbReference>
<keyword evidence="2" id="KW-0238">DNA-binding</keyword>
<name>A0A109J874_9HYPH</name>
<dbReference type="EMBL" id="LNCD01000123">
    <property type="protein sequence ID" value="KWV44139.1"/>
    <property type="molecule type" value="Genomic_DNA"/>
</dbReference>
<dbReference type="Proteomes" id="UP000068164">
    <property type="component" value="Unassembled WGS sequence"/>
</dbReference>
<dbReference type="PRINTS" id="PR00038">
    <property type="entry name" value="HTHLUXR"/>
</dbReference>
<gene>
    <name evidence="5" type="ORF">AS026_17335</name>
</gene>
<dbReference type="Pfam" id="PF00196">
    <property type="entry name" value="GerE"/>
    <property type="match status" value="1"/>
</dbReference>
<dbReference type="PROSITE" id="PS50043">
    <property type="entry name" value="HTH_LUXR_2"/>
    <property type="match status" value="1"/>
</dbReference>
<dbReference type="PANTHER" id="PTHR44688">
    <property type="entry name" value="DNA-BINDING TRANSCRIPTIONAL ACTIVATOR DEVR_DOSR"/>
    <property type="match status" value="1"/>
</dbReference>
<dbReference type="RefSeq" id="WP_062373924.1">
    <property type="nucleotide sequence ID" value="NZ_LNCD01000123.1"/>
</dbReference>
<keyword evidence="3" id="KW-0804">Transcription</keyword>
<dbReference type="InterPro" id="IPR036693">
    <property type="entry name" value="TF_LuxR_autoind-bd_dom_sf"/>
</dbReference>
<dbReference type="InterPro" id="IPR005143">
    <property type="entry name" value="TF_LuxR_autoind-bd_dom"/>
</dbReference>
<evidence type="ECO:0000256" key="1">
    <source>
        <dbReference type="ARBA" id="ARBA00023015"/>
    </source>
</evidence>
<dbReference type="SUPFAM" id="SSF46894">
    <property type="entry name" value="C-terminal effector domain of the bipartite response regulators"/>
    <property type="match status" value="1"/>
</dbReference>
<dbReference type="InterPro" id="IPR036388">
    <property type="entry name" value="WH-like_DNA-bd_sf"/>
</dbReference>
<comment type="caution">
    <text evidence="5">The sequence shown here is derived from an EMBL/GenBank/DDBJ whole genome shotgun (WGS) entry which is preliminary data.</text>
</comment>
<dbReference type="SMART" id="SM00421">
    <property type="entry name" value="HTH_LUXR"/>
    <property type="match status" value="1"/>
</dbReference>
<feature type="domain" description="HTH luxR-type" evidence="4">
    <location>
        <begin position="178"/>
        <end position="243"/>
    </location>
</feature>
<keyword evidence="1" id="KW-0805">Transcription regulation</keyword>
<evidence type="ECO:0000256" key="2">
    <source>
        <dbReference type="ARBA" id="ARBA00023125"/>
    </source>
</evidence>
<dbReference type="Gene3D" id="3.30.450.80">
    <property type="entry name" value="Transcription factor LuxR-like, autoinducer-binding domain"/>
    <property type="match status" value="1"/>
</dbReference>
<dbReference type="GO" id="GO:0003677">
    <property type="term" value="F:DNA binding"/>
    <property type="evidence" value="ECO:0007669"/>
    <property type="project" value="UniProtKB-KW"/>
</dbReference>
<dbReference type="OrthoDB" id="3170288at2"/>
<dbReference type="CDD" id="cd06170">
    <property type="entry name" value="LuxR_C_like"/>
    <property type="match status" value="1"/>
</dbReference>
<reference evidence="5 6" key="1">
    <citation type="submission" date="2015-11" db="EMBL/GenBank/DDBJ databases">
        <title>Draft Genome Sequence of the Strain BR 10423 (Rhizobium sp.) isolated from nodules of Mimosa pudica.</title>
        <authorList>
            <person name="Barauna A.C."/>
            <person name="Zilli J.E."/>
            <person name="Simoes-Araujo J.L."/>
            <person name="Reis V.M."/>
            <person name="James E.K."/>
            <person name="Reis F.B.Jr."/>
            <person name="Rouws L.F."/>
            <person name="Passos S.R."/>
            <person name="Gois S.R."/>
        </authorList>
    </citation>
    <scope>NUCLEOTIDE SEQUENCE [LARGE SCALE GENOMIC DNA]</scope>
    <source>
        <strain evidence="5 6">BR10423</strain>
    </source>
</reference>
<evidence type="ECO:0000313" key="5">
    <source>
        <dbReference type="EMBL" id="KWV44139.1"/>
    </source>
</evidence>